<evidence type="ECO:0000313" key="2">
    <source>
        <dbReference type="Proteomes" id="UP000284842"/>
    </source>
</evidence>
<dbReference type="AlphaFoldDB" id="A0A409W0K4"/>
<reference evidence="1 2" key="1">
    <citation type="journal article" date="2018" name="Evol. Lett.">
        <title>Horizontal gene cluster transfer increased hallucinogenic mushroom diversity.</title>
        <authorList>
            <person name="Reynolds H.T."/>
            <person name="Vijayakumar V."/>
            <person name="Gluck-Thaler E."/>
            <person name="Korotkin H.B."/>
            <person name="Matheny P.B."/>
            <person name="Slot J.C."/>
        </authorList>
    </citation>
    <scope>NUCLEOTIDE SEQUENCE [LARGE SCALE GENOMIC DNA]</scope>
    <source>
        <strain evidence="1 2">2629</strain>
    </source>
</reference>
<dbReference type="EMBL" id="NHTK01005888">
    <property type="protein sequence ID" value="PPQ72044.1"/>
    <property type="molecule type" value="Genomic_DNA"/>
</dbReference>
<proteinExistence type="predicted"/>
<name>A0A409W0K4_9AGAR</name>
<sequence length="511" mass="56744">MADRTIPYDIVREIFSLIPPEDVTTISSCSMTSKLYQSLMQKILFNTVELEYAAQHDFDVKSSSCLSLTDGQENSRTSKLDDSLASNPKLSKYVRNVTIRIKAPEGARGIMERPQAPLISKLAHVLARLSNLSSFQVISTSNLDIPFQWYLPSIQEAIIELLSRNTALADVNLCGLFDVPASILRYLPNTYSLTLSSLISTDPVWHSVNRAHLPGTEISICRPKSFCVLASDSVFRGDEEFDGILNALTGRQNGSTTPELKHQSSLSFSELESLEVPRRGKNPNDIISLLGLVNPKILKHLQIASPIAASQYYEMSPNHQLPPLGNLISTELGLENMESLSTFTIHGSIQFRNPFTGRGPQGQAQFFNGASTDMMWISQVINSLPHPPTATHDATASNSIVDLSLRVVFEVDVMLATGLFNFEVFDFTPVVQSLKVKQHQWRSRTAPHLDLIVCDRECEFRCLGLTNSDFGRKRFWSVDTIYSALNCNPSLQFASDSEKVMLRVVDHCGGV</sequence>
<accession>A0A409W0K4</accession>
<organism evidence="1 2">
    <name type="scientific">Panaeolus cyanescens</name>
    <dbReference type="NCBI Taxonomy" id="181874"/>
    <lineage>
        <taxon>Eukaryota</taxon>
        <taxon>Fungi</taxon>
        <taxon>Dikarya</taxon>
        <taxon>Basidiomycota</taxon>
        <taxon>Agaricomycotina</taxon>
        <taxon>Agaricomycetes</taxon>
        <taxon>Agaricomycetidae</taxon>
        <taxon>Agaricales</taxon>
        <taxon>Agaricineae</taxon>
        <taxon>Galeropsidaceae</taxon>
        <taxon>Panaeolus</taxon>
    </lineage>
</organism>
<dbReference type="Proteomes" id="UP000284842">
    <property type="component" value="Unassembled WGS sequence"/>
</dbReference>
<evidence type="ECO:0000313" key="1">
    <source>
        <dbReference type="EMBL" id="PPQ72044.1"/>
    </source>
</evidence>
<evidence type="ECO:0008006" key="3">
    <source>
        <dbReference type="Google" id="ProtNLM"/>
    </source>
</evidence>
<comment type="caution">
    <text evidence="1">The sequence shown here is derived from an EMBL/GenBank/DDBJ whole genome shotgun (WGS) entry which is preliminary data.</text>
</comment>
<keyword evidence="2" id="KW-1185">Reference proteome</keyword>
<dbReference type="InParanoid" id="A0A409W0K4"/>
<protein>
    <recommendedName>
        <fullName evidence="3">F-box domain-containing protein</fullName>
    </recommendedName>
</protein>
<gene>
    <name evidence="1" type="ORF">CVT24_008085</name>
</gene>